<dbReference type="Proteomes" id="UP000325273">
    <property type="component" value="Unassembled WGS sequence"/>
</dbReference>
<protein>
    <submittedName>
        <fullName evidence="1">Uncharacterized protein</fullName>
    </submittedName>
</protein>
<organism evidence="1 2">
    <name type="scientific">Paraburkholderia panacisoli</name>
    <dbReference type="NCBI Taxonomy" id="2603818"/>
    <lineage>
        <taxon>Bacteria</taxon>
        <taxon>Pseudomonadati</taxon>
        <taxon>Pseudomonadota</taxon>
        <taxon>Betaproteobacteria</taxon>
        <taxon>Burkholderiales</taxon>
        <taxon>Burkholderiaceae</taxon>
        <taxon>Paraburkholderia</taxon>
    </lineage>
</organism>
<gene>
    <name evidence="1" type="ORF">FVF58_09615</name>
</gene>
<dbReference type="EMBL" id="VTUZ01000005">
    <property type="protein sequence ID" value="KAA1013038.1"/>
    <property type="molecule type" value="Genomic_DNA"/>
</dbReference>
<accession>A0A5B0HDC0</accession>
<dbReference type="RefSeq" id="WP_149669668.1">
    <property type="nucleotide sequence ID" value="NZ_VTUZ01000005.1"/>
</dbReference>
<evidence type="ECO:0000313" key="2">
    <source>
        <dbReference type="Proteomes" id="UP000325273"/>
    </source>
</evidence>
<dbReference type="Pfam" id="PF10934">
    <property type="entry name" value="Sheath_initiator"/>
    <property type="match status" value="1"/>
</dbReference>
<proteinExistence type="predicted"/>
<dbReference type="AlphaFoldDB" id="A0A5B0HDC0"/>
<dbReference type="InterPro" id="IPR020288">
    <property type="entry name" value="Sheath_initiator"/>
</dbReference>
<comment type="caution">
    <text evidence="1">The sequence shown here is derived from an EMBL/GenBank/DDBJ whole genome shotgun (WGS) entry which is preliminary data.</text>
</comment>
<reference evidence="1 2" key="1">
    <citation type="submission" date="2019-08" db="EMBL/GenBank/DDBJ databases">
        <title>Paraburkholderia sp. DCY113.</title>
        <authorList>
            <person name="Kang J."/>
        </authorList>
    </citation>
    <scope>NUCLEOTIDE SEQUENCE [LARGE SCALE GENOMIC DNA]</scope>
    <source>
        <strain evidence="1 2">DCY113</strain>
    </source>
</reference>
<keyword evidence="2" id="KW-1185">Reference proteome</keyword>
<evidence type="ECO:0000313" key="1">
    <source>
        <dbReference type="EMBL" id="KAA1013038.1"/>
    </source>
</evidence>
<sequence length="116" mass="12090">MDSLYLDPATWDLAVDASGSIAVCADPYALAQNAATAIRTFLGEVYYDTTIGVPYWSDILGHFPSLAVVKADLVAAAETVTGVTSAQVFITSVVNRQLSGQVQVTDANGNVSAASF</sequence>
<name>A0A5B0HDC0_9BURK</name>